<accession>A0AA48HJ10</accession>
<dbReference type="AlphaFoldDB" id="A0AA48HJ10"/>
<dbReference type="RefSeq" id="WP_338292206.1">
    <property type="nucleotide sequence ID" value="NZ_AP027272.1"/>
</dbReference>
<proteinExistence type="predicted"/>
<organism evidence="1 2">
    <name type="scientific">Planctobacterium marinum</name>
    <dbReference type="NCBI Taxonomy" id="1631968"/>
    <lineage>
        <taxon>Bacteria</taxon>
        <taxon>Pseudomonadati</taxon>
        <taxon>Pseudomonadota</taxon>
        <taxon>Gammaproteobacteria</taxon>
        <taxon>Alteromonadales</taxon>
        <taxon>Alteromonadaceae</taxon>
        <taxon>Planctobacterium</taxon>
    </lineage>
</organism>
<evidence type="ECO:0000313" key="1">
    <source>
        <dbReference type="EMBL" id="BDX06174.1"/>
    </source>
</evidence>
<keyword evidence="2" id="KW-1185">Reference proteome</keyword>
<dbReference type="EMBL" id="AP027272">
    <property type="protein sequence ID" value="BDX06174.1"/>
    <property type="molecule type" value="Genomic_DNA"/>
</dbReference>
<dbReference type="Proteomes" id="UP001333710">
    <property type="component" value="Chromosome"/>
</dbReference>
<sequence length="222" mass="25429">MKYEMFGIVLFAFTSAPLAQTNERYTVVVSEIANMLTQPPAPEGTYNRFLSTLDNIEVVFMPPARVAIEFPKNYLNCIFPASTETMPNKQLLLESSPLEVAYAYLFTLEEQRRDELNANSKIAIRRGFTYGGIRRSLSANYIELDDDATVLQFLNLKRVDAVISYLADIQGAAENLKFPMPHFQKYTPIYAAREAFVCHDNSRNKIFIEQVNDAIQKWKARY</sequence>
<name>A0AA48HJ10_9ALTE</name>
<dbReference type="KEGG" id="pmaw:MACH26_16950"/>
<reference evidence="1" key="1">
    <citation type="submission" date="2023-01" db="EMBL/GenBank/DDBJ databases">
        <title>Complete genome sequence of Planctobacterium marinum strain Dej080120_11.</title>
        <authorList>
            <person name="Ueki S."/>
            <person name="Maruyama F."/>
        </authorList>
    </citation>
    <scope>NUCLEOTIDE SEQUENCE</scope>
    <source>
        <strain evidence="1">Dej080120_11</strain>
    </source>
</reference>
<dbReference type="SUPFAM" id="SSF53850">
    <property type="entry name" value="Periplasmic binding protein-like II"/>
    <property type="match status" value="1"/>
</dbReference>
<protein>
    <submittedName>
        <fullName evidence="1">Uncharacterized protein</fullName>
    </submittedName>
</protein>
<evidence type="ECO:0000313" key="2">
    <source>
        <dbReference type="Proteomes" id="UP001333710"/>
    </source>
</evidence>
<gene>
    <name evidence="1" type="ORF">MACH26_16950</name>
</gene>